<dbReference type="RefSeq" id="WP_073111997.1">
    <property type="nucleotide sequence ID" value="NZ_FQZY01000053.1"/>
</dbReference>
<dbReference type="STRING" id="1121950.SAMN02745243_03053"/>
<dbReference type="Proteomes" id="UP000184301">
    <property type="component" value="Unassembled WGS sequence"/>
</dbReference>
<gene>
    <name evidence="3" type="ORF">SAMN02745243_03053</name>
</gene>
<name>A0A1M6SW82_9FIRM</name>
<dbReference type="PANTHER" id="PTHR34293:SF1">
    <property type="entry name" value="HTH-TYPE TRANSCRIPTIONAL REGULATOR TRMBL2"/>
    <property type="match status" value="1"/>
</dbReference>
<accession>A0A1M6SW82</accession>
<feature type="domain" description="Transcription regulator TrmB N-terminal" evidence="2">
    <location>
        <begin position="13"/>
        <end position="77"/>
    </location>
</feature>
<sequence length="268" mass="30321">MMEIQLFTEKLVQFGLTRQEATVYIQLLSDGRKTGYEIAKATGISRSNAYGALAALVEKGAAYVVEESSKKYIPVALEEFCDNCIKKRQSDKQWMLDNLQVKKPDEEGYITIEGATHIADKIRTLIGQTEERVYISGSMEHILAYEKEIRDTLELRKKVVLITDQSFSEPGAKIYVSESKQNQIGVIVDSRYVLTGEYGDGSLNTCLYSGQKNFVSLFKTALANEIKLINYMKPKKGESSKNEKRNVRNESTVRGNYKRVSNTFPPLR</sequence>
<reference evidence="3 4" key="1">
    <citation type="submission" date="2016-11" db="EMBL/GenBank/DDBJ databases">
        <authorList>
            <person name="Jaros S."/>
            <person name="Januszkiewicz K."/>
            <person name="Wedrychowicz H."/>
        </authorList>
    </citation>
    <scope>NUCLEOTIDE SEQUENCE [LARGE SCALE GENOMIC DNA]</scope>
    <source>
        <strain evidence="3 4">DSM 15480</strain>
    </source>
</reference>
<dbReference type="Pfam" id="PF01978">
    <property type="entry name" value="TrmB"/>
    <property type="match status" value="1"/>
</dbReference>
<dbReference type="AlphaFoldDB" id="A0A1M6SW82"/>
<evidence type="ECO:0000313" key="3">
    <source>
        <dbReference type="EMBL" id="SHK48927.1"/>
    </source>
</evidence>
<evidence type="ECO:0000259" key="2">
    <source>
        <dbReference type="Pfam" id="PF01978"/>
    </source>
</evidence>
<dbReference type="InterPro" id="IPR002831">
    <property type="entry name" value="Tscrpt_reg_TrmB_N"/>
</dbReference>
<dbReference type="Gene3D" id="1.10.10.10">
    <property type="entry name" value="Winged helix-like DNA-binding domain superfamily/Winged helix DNA-binding domain"/>
    <property type="match status" value="1"/>
</dbReference>
<dbReference type="InterPro" id="IPR036388">
    <property type="entry name" value="WH-like_DNA-bd_sf"/>
</dbReference>
<organism evidence="3 4">
    <name type="scientific">Hespellia stercorisuis DSM 15480</name>
    <dbReference type="NCBI Taxonomy" id="1121950"/>
    <lineage>
        <taxon>Bacteria</taxon>
        <taxon>Bacillati</taxon>
        <taxon>Bacillota</taxon>
        <taxon>Clostridia</taxon>
        <taxon>Lachnospirales</taxon>
        <taxon>Lachnospiraceae</taxon>
        <taxon>Hespellia</taxon>
    </lineage>
</organism>
<dbReference type="SUPFAM" id="SSF46785">
    <property type="entry name" value="Winged helix' DNA-binding domain"/>
    <property type="match status" value="1"/>
</dbReference>
<feature type="region of interest" description="Disordered" evidence="1">
    <location>
        <begin position="236"/>
        <end position="268"/>
    </location>
</feature>
<dbReference type="CDD" id="cd09124">
    <property type="entry name" value="PLDc_like_TrmB_middle"/>
    <property type="match status" value="1"/>
</dbReference>
<dbReference type="EMBL" id="FQZY01000053">
    <property type="protein sequence ID" value="SHK48927.1"/>
    <property type="molecule type" value="Genomic_DNA"/>
</dbReference>
<dbReference type="PANTHER" id="PTHR34293">
    <property type="entry name" value="HTH-TYPE TRANSCRIPTIONAL REGULATOR TRMBL2"/>
    <property type="match status" value="1"/>
</dbReference>
<proteinExistence type="predicted"/>
<protein>
    <submittedName>
        <fullName evidence="3">Sugar-specific transcriptional regulator TrmB</fullName>
    </submittedName>
</protein>
<feature type="compositionally biased region" description="Polar residues" evidence="1">
    <location>
        <begin position="249"/>
        <end position="268"/>
    </location>
</feature>
<keyword evidence="4" id="KW-1185">Reference proteome</keyword>
<evidence type="ECO:0000256" key="1">
    <source>
        <dbReference type="SAM" id="MobiDB-lite"/>
    </source>
</evidence>
<evidence type="ECO:0000313" key="4">
    <source>
        <dbReference type="Proteomes" id="UP000184301"/>
    </source>
</evidence>
<feature type="compositionally biased region" description="Basic and acidic residues" evidence="1">
    <location>
        <begin position="236"/>
        <end position="248"/>
    </location>
</feature>
<dbReference type="InterPro" id="IPR036390">
    <property type="entry name" value="WH_DNA-bd_sf"/>
</dbReference>
<dbReference type="InterPro" id="IPR051797">
    <property type="entry name" value="TrmB-like"/>
</dbReference>